<evidence type="ECO:0000313" key="2">
    <source>
        <dbReference type="Proteomes" id="UP000594263"/>
    </source>
</evidence>
<keyword evidence="2" id="KW-1185">Reference proteome</keyword>
<dbReference type="Gramene" id="Kaladp0011s0460.1.v1.1">
    <property type="protein sequence ID" value="Kaladp0011s0460.1.v1.1.CDS.1"/>
    <property type="gene ID" value="Kaladp0011s0460.v1.1"/>
</dbReference>
<proteinExistence type="predicted"/>
<protein>
    <submittedName>
        <fullName evidence="1">Uncharacterized protein</fullName>
    </submittedName>
</protein>
<dbReference type="EnsemblPlants" id="Kaladp0011s0460.1.v1.1">
    <property type="protein sequence ID" value="Kaladp0011s0460.1.v1.1.CDS.1"/>
    <property type="gene ID" value="Kaladp0011s0460.v1.1"/>
</dbReference>
<dbReference type="Proteomes" id="UP000594263">
    <property type="component" value="Unplaced"/>
</dbReference>
<sequence length="59" mass="6807">MMISSLSILFSGLKCLHCKFISCCALTVSCLNLPFTSTYLKQESMPYVYTHFKYHSYLL</sequence>
<accession>A0A7N0SX30</accession>
<name>A0A7N0SX30_KALFE</name>
<dbReference type="AlphaFoldDB" id="A0A7N0SX30"/>
<evidence type="ECO:0000313" key="1">
    <source>
        <dbReference type="EnsemblPlants" id="Kaladp0011s0460.1.v1.1.CDS.1"/>
    </source>
</evidence>
<reference evidence="1" key="1">
    <citation type="submission" date="2021-01" db="UniProtKB">
        <authorList>
            <consortium name="EnsemblPlants"/>
        </authorList>
    </citation>
    <scope>IDENTIFICATION</scope>
</reference>
<organism evidence="1 2">
    <name type="scientific">Kalanchoe fedtschenkoi</name>
    <name type="common">Lavender scallops</name>
    <name type="synonym">South American air plant</name>
    <dbReference type="NCBI Taxonomy" id="63787"/>
    <lineage>
        <taxon>Eukaryota</taxon>
        <taxon>Viridiplantae</taxon>
        <taxon>Streptophyta</taxon>
        <taxon>Embryophyta</taxon>
        <taxon>Tracheophyta</taxon>
        <taxon>Spermatophyta</taxon>
        <taxon>Magnoliopsida</taxon>
        <taxon>eudicotyledons</taxon>
        <taxon>Gunneridae</taxon>
        <taxon>Pentapetalae</taxon>
        <taxon>Saxifragales</taxon>
        <taxon>Crassulaceae</taxon>
        <taxon>Kalanchoe</taxon>
    </lineage>
</organism>